<comment type="caution">
    <text evidence="1">The sequence shown here is derived from an EMBL/GenBank/DDBJ whole genome shotgun (WGS) entry which is preliminary data.</text>
</comment>
<evidence type="ECO:0000313" key="2">
    <source>
        <dbReference type="Proteomes" id="UP000735302"/>
    </source>
</evidence>
<dbReference type="EMBL" id="BLXT01000663">
    <property type="protein sequence ID" value="GFN79501.1"/>
    <property type="molecule type" value="Genomic_DNA"/>
</dbReference>
<proteinExistence type="predicted"/>
<evidence type="ECO:0000313" key="1">
    <source>
        <dbReference type="EMBL" id="GFN79501.1"/>
    </source>
</evidence>
<organism evidence="1 2">
    <name type="scientific">Plakobranchus ocellatus</name>
    <dbReference type="NCBI Taxonomy" id="259542"/>
    <lineage>
        <taxon>Eukaryota</taxon>
        <taxon>Metazoa</taxon>
        <taxon>Spiralia</taxon>
        <taxon>Lophotrochozoa</taxon>
        <taxon>Mollusca</taxon>
        <taxon>Gastropoda</taxon>
        <taxon>Heterobranchia</taxon>
        <taxon>Euthyneura</taxon>
        <taxon>Panpulmonata</taxon>
        <taxon>Sacoglossa</taxon>
        <taxon>Placobranchoidea</taxon>
        <taxon>Plakobranchidae</taxon>
        <taxon>Plakobranchus</taxon>
    </lineage>
</organism>
<reference evidence="1 2" key="1">
    <citation type="journal article" date="2021" name="Elife">
        <title>Chloroplast acquisition without the gene transfer in kleptoplastic sea slugs, Plakobranchus ocellatus.</title>
        <authorList>
            <person name="Maeda T."/>
            <person name="Takahashi S."/>
            <person name="Yoshida T."/>
            <person name="Shimamura S."/>
            <person name="Takaki Y."/>
            <person name="Nagai Y."/>
            <person name="Toyoda A."/>
            <person name="Suzuki Y."/>
            <person name="Arimoto A."/>
            <person name="Ishii H."/>
            <person name="Satoh N."/>
            <person name="Nishiyama T."/>
            <person name="Hasebe M."/>
            <person name="Maruyama T."/>
            <person name="Minagawa J."/>
            <person name="Obokata J."/>
            <person name="Shigenobu S."/>
        </authorList>
    </citation>
    <scope>NUCLEOTIDE SEQUENCE [LARGE SCALE GENOMIC DNA]</scope>
</reference>
<keyword evidence="2" id="KW-1185">Reference proteome</keyword>
<dbReference type="Proteomes" id="UP000735302">
    <property type="component" value="Unassembled WGS sequence"/>
</dbReference>
<dbReference type="AlphaFoldDB" id="A0AAV3Y9M7"/>
<gene>
    <name evidence="1" type="ORF">PoB_000600700</name>
</gene>
<sequence>MPVLSLFSSGFCRLVGNAINPIPLTWSPVTADNGHMLGINHRPPAAMTTGECGRLLENKLVDYLLYSSFTSKHSRCYSLSSVHSETLSQSITINLWTHGLAAHVVAVAVSW</sequence>
<protein>
    <submittedName>
        <fullName evidence="1">Uncharacterized protein</fullName>
    </submittedName>
</protein>
<name>A0AAV3Y9M7_9GAST</name>
<accession>A0AAV3Y9M7</accession>